<dbReference type="Proteomes" id="UP000424966">
    <property type="component" value="Chromosome"/>
</dbReference>
<reference evidence="1 2" key="1">
    <citation type="submission" date="2019-11" db="EMBL/GenBank/DDBJ databases">
        <title>FDA dAtabase for Regulatory Grade micrObial Sequences (FDA-ARGOS): Supporting development and validation of Infectious Disease Dx tests.</title>
        <authorList>
            <person name="Patel R."/>
            <person name="Rucinski S."/>
            <person name="Tallon L."/>
            <person name="Sadzewicz L."/>
            <person name="Vavikolanu K."/>
            <person name="Mehta A."/>
            <person name="Aluvathingal J."/>
            <person name="Nadendla S."/>
            <person name="Nandy P."/>
            <person name="Geyer C."/>
            <person name="Yan Y."/>
            <person name="Sichtig H."/>
        </authorList>
    </citation>
    <scope>NUCLEOTIDE SEQUENCE [LARGE SCALE GENOMIC DNA]</scope>
    <source>
        <strain evidence="1 2">FDAARGOS_729</strain>
    </source>
</reference>
<keyword evidence="2" id="KW-1185">Reference proteome</keyword>
<evidence type="ECO:0000313" key="1">
    <source>
        <dbReference type="EMBL" id="QGR70506.1"/>
    </source>
</evidence>
<sequence>MGYYTNALTESKRIQGMHIMRMTKELRAEVFRLKQSGIGYKRIADMTNLNLSTVKSACKRSGLFADNPEHTAMFEIPEKQYSTALIVPKPLPVQRRITGDRQTDAYLWVLEVINTGVPGHIAAAEEALHKLTISPKDARDNYTRYLEANGAGWTASFSTMMMGDPQHYIDRARTQYSRAAEVRGTFGSYEAALEPTRAEQLMEMVCGDIYDNDFGWTPEEKKKGCIEGKRVTDVWDLRAQASKGFAGVLPEPHTLSDVVREFQYWQWLYTVRNAACKEMDPGGYGYDCEGPISDRETYLDKKLEIIRPRHQREALEVLKWYLQSERHQSFSGSDNDAVYLNLIGVHECV</sequence>
<organism evidence="1 2">
    <name type="scientific">Yersinia intermedia</name>
    <dbReference type="NCBI Taxonomy" id="631"/>
    <lineage>
        <taxon>Bacteria</taxon>
        <taxon>Pseudomonadati</taxon>
        <taxon>Pseudomonadota</taxon>
        <taxon>Gammaproteobacteria</taxon>
        <taxon>Enterobacterales</taxon>
        <taxon>Yersiniaceae</taxon>
        <taxon>Yersinia</taxon>
    </lineage>
</organism>
<proteinExistence type="predicted"/>
<protein>
    <submittedName>
        <fullName evidence="1">Uncharacterized protein</fullName>
    </submittedName>
</protein>
<evidence type="ECO:0000313" key="2">
    <source>
        <dbReference type="Proteomes" id="UP000424966"/>
    </source>
</evidence>
<gene>
    <name evidence="1" type="ORF">FOC37_09005</name>
</gene>
<accession>A0ABX6F7Q1</accession>
<name>A0ABX6F7Q1_YERIN</name>
<dbReference type="EMBL" id="CP046294">
    <property type="protein sequence ID" value="QGR70506.1"/>
    <property type="molecule type" value="Genomic_DNA"/>
</dbReference>